<sequence length="148" mass="16719">MNDKWFRVYQGVAQGVEYIEENSTTTATNFHLEGSDDALVNVPGQAKNLRLIKEGDTVDFCGRPSLLDKSKTVCLAYRINGGDIYSINELRHVTMVIMGCIFGSIYVMYTGWKWPLVIIAVISMFYAVSSYWSFHARGCLSRTGRQSR</sequence>
<feature type="transmembrane region" description="Helical" evidence="1">
    <location>
        <begin position="90"/>
        <end position="109"/>
    </location>
</feature>
<dbReference type="EMBL" id="MLJW01000007">
    <property type="protein sequence ID" value="OIR16230.1"/>
    <property type="molecule type" value="Genomic_DNA"/>
</dbReference>
<evidence type="ECO:0000313" key="2">
    <source>
        <dbReference type="EMBL" id="OIR16230.1"/>
    </source>
</evidence>
<keyword evidence="1" id="KW-0812">Transmembrane</keyword>
<evidence type="ECO:0000256" key="1">
    <source>
        <dbReference type="SAM" id="Phobius"/>
    </source>
</evidence>
<gene>
    <name evidence="2" type="ORF">GALL_29500</name>
</gene>
<accession>A0A1J5TVZ0</accession>
<dbReference type="AlphaFoldDB" id="A0A1J5TVZ0"/>
<protein>
    <submittedName>
        <fullName evidence="2">Uncharacterized protein</fullName>
    </submittedName>
</protein>
<keyword evidence="1" id="KW-0472">Membrane</keyword>
<comment type="caution">
    <text evidence="2">The sequence shown here is derived from an EMBL/GenBank/DDBJ whole genome shotgun (WGS) entry which is preliminary data.</text>
</comment>
<name>A0A1J5TVZ0_9ZZZZ</name>
<proteinExistence type="predicted"/>
<keyword evidence="1" id="KW-1133">Transmembrane helix</keyword>
<organism evidence="2">
    <name type="scientific">mine drainage metagenome</name>
    <dbReference type="NCBI Taxonomy" id="410659"/>
    <lineage>
        <taxon>unclassified sequences</taxon>
        <taxon>metagenomes</taxon>
        <taxon>ecological metagenomes</taxon>
    </lineage>
</organism>
<reference evidence="2" key="1">
    <citation type="submission" date="2016-10" db="EMBL/GenBank/DDBJ databases">
        <title>Sequence of Gallionella enrichment culture.</title>
        <authorList>
            <person name="Poehlein A."/>
            <person name="Muehling M."/>
            <person name="Daniel R."/>
        </authorList>
    </citation>
    <scope>NUCLEOTIDE SEQUENCE</scope>
</reference>
<feature type="transmembrane region" description="Helical" evidence="1">
    <location>
        <begin position="115"/>
        <end position="134"/>
    </location>
</feature>